<dbReference type="Proteomes" id="UP000008206">
    <property type="component" value="Chromosome"/>
</dbReference>
<dbReference type="AlphaFoldDB" id="E0UKH1"/>
<evidence type="ECO:0000313" key="2">
    <source>
        <dbReference type="EMBL" id="ADN17052.1"/>
    </source>
</evidence>
<dbReference type="HOGENOM" id="CLU_1472878_0_0_3"/>
<evidence type="ECO:0000313" key="3">
    <source>
        <dbReference type="Proteomes" id="UP000008206"/>
    </source>
</evidence>
<proteinExistence type="predicted"/>
<dbReference type="RefSeq" id="WP_013325090.1">
    <property type="nucleotide sequence ID" value="NC_014501.1"/>
</dbReference>
<feature type="region of interest" description="Disordered" evidence="1">
    <location>
        <begin position="76"/>
        <end position="103"/>
    </location>
</feature>
<feature type="compositionally biased region" description="Polar residues" evidence="1">
    <location>
        <begin position="76"/>
        <end position="96"/>
    </location>
</feature>
<sequence>METQDLIQYLSNLTDTALLIKSHAIAALTFYNWVKQNLTQKSIREFTKQHRLDLRKLQDRQKLALRIASYVQANPITKEQTPASENQPQENNTASPTDEPASPSELIQTALTIGQSQNEEIAAIVSSKAKSMLESLIKHHFRASLESQLTQVFHDTLTAHVSKSKLIAAKLLNESKALLLAAT</sequence>
<accession>E0UKH1</accession>
<name>E0UKH1_GLOV7</name>
<organism evidence="2 3">
    <name type="scientific">Gloeothece verrucosa (strain PCC 7822)</name>
    <name type="common">Cyanothece sp. (strain PCC 7822)</name>
    <dbReference type="NCBI Taxonomy" id="497965"/>
    <lineage>
        <taxon>Bacteria</taxon>
        <taxon>Bacillati</taxon>
        <taxon>Cyanobacteriota</taxon>
        <taxon>Cyanophyceae</taxon>
        <taxon>Oscillatoriophycideae</taxon>
        <taxon>Chroococcales</taxon>
        <taxon>Aphanothecaceae</taxon>
        <taxon>Gloeothece</taxon>
        <taxon>Gloeothece verrucosa</taxon>
    </lineage>
</organism>
<reference evidence="3" key="1">
    <citation type="journal article" date="2011" name="MBio">
        <title>Novel metabolic attributes of the genus Cyanothece, comprising a group of unicellular nitrogen-fixing Cyanobacteria.</title>
        <authorList>
            <person name="Bandyopadhyay A."/>
            <person name="Elvitigala T."/>
            <person name="Welsh E."/>
            <person name="Stockel J."/>
            <person name="Liberton M."/>
            <person name="Min H."/>
            <person name="Sherman L.A."/>
            <person name="Pakrasi H.B."/>
        </authorList>
    </citation>
    <scope>NUCLEOTIDE SEQUENCE [LARGE SCALE GENOMIC DNA]</scope>
    <source>
        <strain evidence="3">PCC 7822</strain>
    </source>
</reference>
<protein>
    <submittedName>
        <fullName evidence="2">Uncharacterized protein</fullName>
    </submittedName>
</protein>
<dbReference type="EMBL" id="CP002198">
    <property type="protein sequence ID" value="ADN17052.1"/>
    <property type="molecule type" value="Genomic_DNA"/>
</dbReference>
<gene>
    <name evidence="2" type="ordered locus">Cyan7822_5169</name>
</gene>
<dbReference type="KEGG" id="cyj:Cyan7822_5169"/>
<keyword evidence="3" id="KW-1185">Reference proteome</keyword>
<evidence type="ECO:0000256" key="1">
    <source>
        <dbReference type="SAM" id="MobiDB-lite"/>
    </source>
</evidence>